<feature type="domain" description="Glycoside hydrolase family 42 N-terminal" evidence="4">
    <location>
        <begin position="356"/>
        <end position="412"/>
    </location>
</feature>
<evidence type="ECO:0000259" key="4">
    <source>
        <dbReference type="Pfam" id="PF02449"/>
    </source>
</evidence>
<protein>
    <submittedName>
        <fullName evidence="5">Beta-galactosidase</fullName>
        <ecNumber evidence="5">3.2.1.23</ecNumber>
    </submittedName>
</protein>
<keyword evidence="3" id="KW-0732">Signal</keyword>
<gene>
    <name evidence="5" type="ORF">ACERK3_09770</name>
</gene>
<dbReference type="GO" id="GO:0004565">
    <property type="term" value="F:beta-galactosidase activity"/>
    <property type="evidence" value="ECO:0007669"/>
    <property type="project" value="UniProtKB-EC"/>
</dbReference>
<proteinExistence type="predicted"/>
<feature type="signal peptide" evidence="3">
    <location>
        <begin position="1"/>
        <end position="25"/>
    </location>
</feature>
<reference evidence="5 6" key="1">
    <citation type="submission" date="2024-08" db="EMBL/GenBank/DDBJ databases">
        <title>Whole-genome sequencing of halo(alkali)philic microorganisms from hypersaline lakes.</title>
        <authorList>
            <person name="Sorokin D.Y."/>
            <person name="Merkel A.Y."/>
            <person name="Messina E."/>
            <person name="Yakimov M."/>
        </authorList>
    </citation>
    <scope>NUCLEOTIDE SEQUENCE [LARGE SCALE GENOMIC DNA]</scope>
    <source>
        <strain evidence="5 6">AB-hyl4</strain>
    </source>
</reference>
<keyword evidence="2 5" id="KW-0326">Glycosidase</keyword>
<dbReference type="Proteomes" id="UP001575105">
    <property type="component" value="Unassembled WGS sequence"/>
</dbReference>
<dbReference type="InterPro" id="IPR017853">
    <property type="entry name" value="GH"/>
</dbReference>
<evidence type="ECO:0000256" key="1">
    <source>
        <dbReference type="ARBA" id="ARBA00022801"/>
    </source>
</evidence>
<evidence type="ECO:0000313" key="6">
    <source>
        <dbReference type="Proteomes" id="UP001575105"/>
    </source>
</evidence>
<dbReference type="PANTHER" id="PTHR12631">
    <property type="entry name" value="ALPHA-L-IDURONIDASE"/>
    <property type="match status" value="1"/>
</dbReference>
<dbReference type="Gene3D" id="3.20.20.80">
    <property type="entry name" value="Glycosidases"/>
    <property type="match status" value="1"/>
</dbReference>
<dbReference type="SUPFAM" id="SSF51445">
    <property type="entry name" value="(Trans)glycosidases"/>
    <property type="match status" value="1"/>
</dbReference>
<organism evidence="5 6">
    <name type="scientific">Natronomicrosphaera hydrolytica</name>
    <dbReference type="NCBI Taxonomy" id="3242702"/>
    <lineage>
        <taxon>Bacteria</taxon>
        <taxon>Pseudomonadati</taxon>
        <taxon>Planctomycetota</taxon>
        <taxon>Phycisphaerae</taxon>
        <taxon>Phycisphaerales</taxon>
        <taxon>Phycisphaeraceae</taxon>
        <taxon>Natronomicrosphaera</taxon>
    </lineage>
</organism>
<evidence type="ECO:0000256" key="3">
    <source>
        <dbReference type="SAM" id="SignalP"/>
    </source>
</evidence>
<accession>A0ABV4U5I1</accession>
<dbReference type="PANTHER" id="PTHR12631:SF10">
    <property type="entry name" value="BETA-XYLOSIDASE-LIKE PROTEIN-RELATED"/>
    <property type="match status" value="1"/>
</dbReference>
<dbReference type="RefSeq" id="WP_425345508.1">
    <property type="nucleotide sequence ID" value="NZ_JBGUBD010000005.1"/>
</dbReference>
<sequence>MHDTRTSIPMFAAFLLLLFAVGASASAEALFDSRFTDEDETAAWLGEAESWNVVRRQGVPALESGGPGAAIGRALSAREGEPTHIVVEYGWRAGRGRGLLEARLTNADSDDEVVIVLRQADGEKYEVYWHAGDEDEGESLGSLADDTLDAGVQSGGVALTPAVVHFELDGDQLRIARFGGDTTEVQLPRAFQPAHLTLRDASPGKEQARLARVRAFIGAVDPTSDVVEFRMPFGASFVEDREAPIVRLRGTWFSGEARTANVQLTAEDYVEPDPSAARQFSYEVQMRPGEQVELAIEDFLGLTPGLYRLHGEIAIEDRTLPIDARFAVLSKDLADRPQEEIPQWVGVVPFINVLERTVYPESFEYMEKLGVRHVRWLPGWGRLEPEKGQYEWGESDQFMDLVAEHQMEAMFCLSYYGGDWTHDVTDGQLAHTHEGRTMWVERFAVPTIERYGDRVKLWQIWNEPDAFWNEDPDKAYGFASAFGTPANYYDLVKRTHEAAHQLGHDDIRILASLSSGNYQSNIRLLFEFGLGEHFDGLILHTYGHHVRHFRVAGRLLAELGHDTPALGSGEIGLPRGNDWDGAMRQARVVTQVMSSSITIPNLQNVHWFVLHDTVAGGNFGLINQDLQPHPSALAYYTIARLMSGAVDGEIEERGALTLYRVERSGRSPLLTVTNQAAPTLVTFEVNDGQQPVVWDLMGRSSEPEVTEGRFTVDLTHGLMIEGDVTAASSVEPATTVEFDDKGRPTVNVAVGRPADGAEAVVGLRVPELDFEASQSVGDTGDVSFTLPSVLEPNRQYDAEITVTMAGSEMRQPTKLEATPVYQVTPEQAASPTPPDHLPGIELSGEEAFRLMAAHRTYHGPEDSSAMIYLGWTLEELVLWIEQTDDIHVPIPAQAPNPFGYDSGHWAFQPEGRLAPGESFIEITFGLRDDGEQWARVMGQPHYSPKLQAERSGTTTRYHVTIPAAQLGIVPGHGVSIGTAVIINDNDGEGRKGWLFWGEGVHNQKNPAQYRRVILTEGSPEEHGQ</sequence>
<keyword evidence="6" id="KW-1185">Reference proteome</keyword>
<comment type="caution">
    <text evidence="5">The sequence shown here is derived from an EMBL/GenBank/DDBJ whole genome shotgun (WGS) entry which is preliminary data.</text>
</comment>
<evidence type="ECO:0000256" key="2">
    <source>
        <dbReference type="ARBA" id="ARBA00023295"/>
    </source>
</evidence>
<dbReference type="EC" id="3.2.1.23" evidence="5"/>
<dbReference type="Gene3D" id="2.60.40.1190">
    <property type="match status" value="1"/>
</dbReference>
<dbReference type="SUPFAM" id="SSF49344">
    <property type="entry name" value="CBD9-like"/>
    <property type="match status" value="1"/>
</dbReference>
<feature type="chain" id="PRO_5047459040" evidence="3">
    <location>
        <begin position="26"/>
        <end position="1024"/>
    </location>
</feature>
<keyword evidence="1 5" id="KW-0378">Hydrolase</keyword>
<dbReference type="EMBL" id="JBGUBD010000005">
    <property type="protein sequence ID" value="MFA9478582.1"/>
    <property type="molecule type" value="Genomic_DNA"/>
</dbReference>
<dbReference type="Pfam" id="PF02449">
    <property type="entry name" value="Glyco_hydro_42"/>
    <property type="match status" value="1"/>
</dbReference>
<dbReference type="InterPro" id="IPR051923">
    <property type="entry name" value="Glycosyl_Hydrolase_39"/>
</dbReference>
<dbReference type="InterPro" id="IPR013529">
    <property type="entry name" value="Glyco_hydro_42_N"/>
</dbReference>
<evidence type="ECO:0000313" key="5">
    <source>
        <dbReference type="EMBL" id="MFA9478582.1"/>
    </source>
</evidence>
<name>A0ABV4U5I1_9BACT</name>